<evidence type="ECO:0000256" key="4">
    <source>
        <dbReference type="ARBA" id="ARBA00022516"/>
    </source>
</evidence>
<dbReference type="GO" id="GO:0009245">
    <property type="term" value="P:lipid A biosynthetic process"/>
    <property type="evidence" value="ECO:0007669"/>
    <property type="project" value="UniProtKB-UniRule"/>
</dbReference>
<evidence type="ECO:0000256" key="2">
    <source>
        <dbReference type="ARBA" id="ARBA00012687"/>
    </source>
</evidence>
<dbReference type="EC" id="2.4.1.182" evidence="2 10"/>
<accession>Q1Q4V1</accession>
<protein>
    <recommendedName>
        <fullName evidence="3 10">Lipid-A-disaccharide synthase</fullName>
        <ecNumber evidence="2 10">2.4.1.182</ecNumber>
    </recommendedName>
</protein>
<sequence>MLLSPLNSCSATRFVALQMTISSFKRPKCYHLHKLLHIHIFKRMNNYKIFISAGESSGDIHGANLMRSLLKKNPNITFYGLGKERMNEAGLHCLCDMKTKSLMWLHALTELSAFLRMKKDCVRFFQHETPCAVILIDYCGFNFQLARAAKKLKIPVIYYITPQLWAHGPWRIKKLRKLVDFLIVIYPFEKSFYETSGLPVTYVGHPLFDELDRERRINNHLSMEEKQVGEYIVSLLPGSRKQEIIRLLPLLLRAAKQIKQTIPSIKILVSCTSEQYFSLIRLIVEASHLPAEIIVGCVRKIIQSSDICLAGSGTVTLQIAYYHTPMLIVYKISPFAYFIARPFLTTPYIGLVNILANKMIVPETLMCSNNYSRLANQAIELLRNNQKRHLCIENLRSLMDDIGKPGASERAAEEIFRFLRQETQPVIVKSETNSNDKMI</sequence>
<evidence type="ECO:0000256" key="7">
    <source>
        <dbReference type="ARBA" id="ARBA00022679"/>
    </source>
</evidence>
<dbReference type="AlphaFoldDB" id="Q1Q4V1"/>
<keyword evidence="5" id="KW-0441">Lipid A biosynthesis</keyword>
<dbReference type="GO" id="GO:0008915">
    <property type="term" value="F:lipid-A-disaccharide synthase activity"/>
    <property type="evidence" value="ECO:0007669"/>
    <property type="project" value="UniProtKB-UniRule"/>
</dbReference>
<reference evidence="11" key="1">
    <citation type="journal article" date="2006" name="Nature">
        <title>Deciphering the evolution and metabolism of an anammox bacterium from a community genome.</title>
        <authorList>
            <person name="Strous M."/>
            <person name="Pelletier E."/>
            <person name="Mangenot S."/>
            <person name="Rattei T."/>
            <person name="Lehner A."/>
            <person name="Taylor M.W."/>
            <person name="Horn M."/>
            <person name="Daims H."/>
            <person name="Bartol-Mavel D."/>
            <person name="Wincker P."/>
            <person name="Barbe V."/>
            <person name="Fonknechten N."/>
            <person name="Vallenet D."/>
            <person name="Segurens B."/>
            <person name="Schenowitz-Truong C."/>
            <person name="Medigue C."/>
            <person name="Collingro A."/>
            <person name="Snel B."/>
            <person name="Dutilh B.E."/>
            <person name="OpDenCamp H.J.M."/>
            <person name="vanDerDrift C."/>
            <person name="Cirpus I."/>
            <person name="vanDePas-Schoonen K.T."/>
            <person name="Harhangi H.R."/>
            <person name="vanNiftrik L."/>
            <person name="Schmid M."/>
            <person name="Keltjens J."/>
            <person name="vanDeVossenberg J."/>
            <person name="Kartal B."/>
            <person name="Meier H."/>
            <person name="Frishman D."/>
            <person name="Huynen M.A."/>
            <person name="Mewes H."/>
            <person name="Weissenbach J."/>
            <person name="Jetten M.S.M."/>
            <person name="Wagner M."/>
            <person name="LePaslier D."/>
        </authorList>
    </citation>
    <scope>NUCLEOTIDE SEQUENCE</scope>
</reference>
<evidence type="ECO:0000256" key="3">
    <source>
        <dbReference type="ARBA" id="ARBA00020902"/>
    </source>
</evidence>
<evidence type="ECO:0000256" key="6">
    <source>
        <dbReference type="ARBA" id="ARBA00022676"/>
    </source>
</evidence>
<dbReference type="PANTHER" id="PTHR30372:SF4">
    <property type="entry name" value="LIPID-A-DISACCHARIDE SYNTHASE, MITOCHONDRIAL-RELATED"/>
    <property type="match status" value="1"/>
</dbReference>
<comment type="catalytic activity">
    <reaction evidence="9">
        <text>a lipid X + a UDP-2-N,3-O-bis[(3R)-3-hydroxyacyl]-alpha-D-glucosamine = a lipid A disaccharide + UDP + H(+)</text>
        <dbReference type="Rhea" id="RHEA:67828"/>
        <dbReference type="ChEBI" id="CHEBI:15378"/>
        <dbReference type="ChEBI" id="CHEBI:58223"/>
        <dbReference type="ChEBI" id="CHEBI:137748"/>
        <dbReference type="ChEBI" id="CHEBI:176338"/>
        <dbReference type="ChEBI" id="CHEBI:176343"/>
        <dbReference type="EC" id="2.4.1.182"/>
    </reaction>
</comment>
<evidence type="ECO:0000256" key="9">
    <source>
        <dbReference type="ARBA" id="ARBA00048975"/>
    </source>
</evidence>
<evidence type="ECO:0000256" key="5">
    <source>
        <dbReference type="ARBA" id="ARBA00022556"/>
    </source>
</evidence>
<dbReference type="CAZy" id="GT19">
    <property type="family name" value="Glycosyltransferase Family 19"/>
</dbReference>
<dbReference type="GO" id="GO:0016020">
    <property type="term" value="C:membrane"/>
    <property type="evidence" value="ECO:0007669"/>
    <property type="project" value="GOC"/>
</dbReference>
<evidence type="ECO:0000256" key="10">
    <source>
        <dbReference type="NCBIfam" id="TIGR00215"/>
    </source>
</evidence>
<reference evidence="11" key="2">
    <citation type="submission" date="2006-01" db="EMBL/GenBank/DDBJ databases">
        <authorList>
            <person name="Genoscope"/>
        </authorList>
    </citation>
    <scope>NUCLEOTIDE SEQUENCE</scope>
</reference>
<dbReference type="SUPFAM" id="SSF53756">
    <property type="entry name" value="UDP-Glycosyltransferase/glycogen phosphorylase"/>
    <property type="match status" value="1"/>
</dbReference>
<keyword evidence="6 11" id="KW-0328">Glycosyltransferase</keyword>
<dbReference type="NCBIfam" id="TIGR00215">
    <property type="entry name" value="lpxB"/>
    <property type="match status" value="1"/>
</dbReference>
<evidence type="ECO:0000313" key="11">
    <source>
        <dbReference type="EMBL" id="CAJ75038.1"/>
    </source>
</evidence>
<keyword evidence="7 11" id="KW-0808">Transferase</keyword>
<proteinExistence type="predicted"/>
<dbReference type="GO" id="GO:0005543">
    <property type="term" value="F:phospholipid binding"/>
    <property type="evidence" value="ECO:0007669"/>
    <property type="project" value="TreeGrafter"/>
</dbReference>
<name>Q1Q4V1_KUEST</name>
<evidence type="ECO:0000256" key="8">
    <source>
        <dbReference type="ARBA" id="ARBA00023098"/>
    </source>
</evidence>
<dbReference type="InterPro" id="IPR003835">
    <property type="entry name" value="Glyco_trans_19"/>
</dbReference>
<organism evidence="11">
    <name type="scientific">Kuenenia stuttgartiensis</name>
    <dbReference type="NCBI Taxonomy" id="174633"/>
    <lineage>
        <taxon>Bacteria</taxon>
        <taxon>Pseudomonadati</taxon>
        <taxon>Planctomycetota</taxon>
        <taxon>Candidatus Brocadiia</taxon>
        <taxon>Candidatus Brocadiales</taxon>
        <taxon>Candidatus Brocadiaceae</taxon>
        <taxon>Candidatus Kuenenia</taxon>
    </lineage>
</organism>
<dbReference type="EMBL" id="CT573071">
    <property type="protein sequence ID" value="CAJ75038.1"/>
    <property type="molecule type" value="Genomic_DNA"/>
</dbReference>
<gene>
    <name evidence="11" type="primary">lpxB</name>
    <name evidence="11" type="ORF">kuste4276</name>
</gene>
<evidence type="ECO:0000256" key="1">
    <source>
        <dbReference type="ARBA" id="ARBA00002056"/>
    </source>
</evidence>
<dbReference type="PANTHER" id="PTHR30372">
    <property type="entry name" value="LIPID-A-DISACCHARIDE SYNTHASE"/>
    <property type="match status" value="1"/>
</dbReference>
<keyword evidence="4" id="KW-0444">Lipid biosynthesis</keyword>
<comment type="function">
    <text evidence="1">Condensation of UDP-2,3-diacylglucosamine and 2,3-diacylglucosamine-1-phosphate to form lipid A disaccharide, a precursor of lipid A, a phosphorylated glycolipid that anchors the lipopolysaccharide to the outer membrane of the cell.</text>
</comment>
<dbReference type="Pfam" id="PF02684">
    <property type="entry name" value="LpxB"/>
    <property type="match status" value="1"/>
</dbReference>
<keyword evidence="8" id="KW-0443">Lipid metabolism</keyword>